<protein>
    <submittedName>
        <fullName evidence="1">Uncharacterized protein</fullName>
    </submittedName>
</protein>
<evidence type="ECO:0000313" key="2">
    <source>
        <dbReference type="Proteomes" id="UP001152747"/>
    </source>
</evidence>
<dbReference type="AlphaFoldDB" id="A0A9P1IF19"/>
<dbReference type="EMBL" id="CANHGI010000002">
    <property type="protein sequence ID" value="CAI5443413.1"/>
    <property type="molecule type" value="Genomic_DNA"/>
</dbReference>
<gene>
    <name evidence="1" type="ORF">CAMP_LOCUS6050</name>
</gene>
<name>A0A9P1IF19_9PELO</name>
<proteinExistence type="predicted"/>
<dbReference type="Pfam" id="PF10036">
    <property type="entry name" value="RLL"/>
    <property type="match status" value="1"/>
</dbReference>
<dbReference type="InterPro" id="IPR019265">
    <property type="entry name" value="RTRAF"/>
</dbReference>
<accession>A0A9P1IF19</accession>
<evidence type="ECO:0000313" key="1">
    <source>
        <dbReference type="EMBL" id="CAI5443413.1"/>
    </source>
</evidence>
<comment type="caution">
    <text evidence="1">The sequence shown here is derived from an EMBL/GenBank/DDBJ whole genome shotgun (WGS) entry which is preliminary data.</text>
</comment>
<organism evidence="1 2">
    <name type="scientific">Caenorhabditis angaria</name>
    <dbReference type="NCBI Taxonomy" id="860376"/>
    <lineage>
        <taxon>Eukaryota</taxon>
        <taxon>Metazoa</taxon>
        <taxon>Ecdysozoa</taxon>
        <taxon>Nematoda</taxon>
        <taxon>Chromadorea</taxon>
        <taxon>Rhabditida</taxon>
        <taxon>Rhabditina</taxon>
        <taxon>Rhabditomorpha</taxon>
        <taxon>Rhabditoidea</taxon>
        <taxon>Rhabditidae</taxon>
        <taxon>Peloderinae</taxon>
        <taxon>Caenorhabditis</taxon>
    </lineage>
</organism>
<sequence>MSEEVLENSDGKEKKTIPIRDFPLGIAPPKSGNVHFSARILRLISLRQLQEVQRKINETLVEIQNLTIDFGKKADLKQIQYGK</sequence>
<reference evidence="1" key="1">
    <citation type="submission" date="2022-11" db="EMBL/GenBank/DDBJ databases">
        <authorList>
            <person name="Kikuchi T."/>
        </authorList>
    </citation>
    <scope>NUCLEOTIDE SEQUENCE</scope>
    <source>
        <strain evidence="1">PS1010</strain>
    </source>
</reference>
<dbReference type="Proteomes" id="UP001152747">
    <property type="component" value="Unassembled WGS sequence"/>
</dbReference>
<dbReference type="OrthoDB" id="514167at2759"/>
<keyword evidence="2" id="KW-1185">Reference proteome</keyword>